<dbReference type="OrthoDB" id="2056812at2"/>
<comment type="similarity">
    <text evidence="3 10">Belongs to the FliL family.</text>
</comment>
<protein>
    <recommendedName>
        <fullName evidence="10">Flagellar protein FliL</fullName>
    </recommendedName>
</protein>
<dbReference type="RefSeq" id="WP_031390281.1">
    <property type="nucleotide sequence ID" value="NZ_JPNB01000001.1"/>
</dbReference>
<keyword evidence="6" id="KW-0812">Transmembrane</keyword>
<evidence type="ECO:0000256" key="8">
    <source>
        <dbReference type="ARBA" id="ARBA00022989"/>
    </source>
</evidence>
<keyword evidence="9 10" id="KW-0472">Membrane</keyword>
<evidence type="ECO:0000313" key="11">
    <source>
        <dbReference type="EMBL" id="TCL56584.1"/>
    </source>
</evidence>
<evidence type="ECO:0000256" key="2">
    <source>
        <dbReference type="ARBA" id="ARBA00004162"/>
    </source>
</evidence>
<dbReference type="PANTHER" id="PTHR35091:SF2">
    <property type="entry name" value="FLAGELLAR PROTEIN FLIL"/>
    <property type="match status" value="1"/>
</dbReference>
<accession>A0A4R1QXJ8</accession>
<keyword evidence="11" id="KW-0966">Cell projection</keyword>
<evidence type="ECO:0000256" key="9">
    <source>
        <dbReference type="ARBA" id="ARBA00023136"/>
    </source>
</evidence>
<comment type="function">
    <text evidence="1 10">Controls the rotational direction of flagella during chemotaxis.</text>
</comment>
<gene>
    <name evidence="11" type="ORF">EDD76_11178</name>
</gene>
<evidence type="ECO:0000256" key="6">
    <source>
        <dbReference type="ARBA" id="ARBA00022692"/>
    </source>
</evidence>
<keyword evidence="11" id="KW-0969">Cilium</keyword>
<keyword evidence="11" id="KW-0282">Flagellum</keyword>
<dbReference type="GO" id="GO:0009425">
    <property type="term" value="C:bacterial-type flagellum basal body"/>
    <property type="evidence" value="ECO:0007669"/>
    <property type="project" value="InterPro"/>
</dbReference>
<comment type="subcellular location">
    <subcellularLocation>
        <location evidence="2">Cell membrane</location>
        <topology evidence="2">Single-pass membrane protein</topology>
    </subcellularLocation>
</comment>
<evidence type="ECO:0000256" key="4">
    <source>
        <dbReference type="ARBA" id="ARBA00022475"/>
    </source>
</evidence>
<dbReference type="GO" id="GO:0071978">
    <property type="term" value="P:bacterial-type flagellum-dependent swarming motility"/>
    <property type="evidence" value="ECO:0007669"/>
    <property type="project" value="TreeGrafter"/>
</dbReference>
<proteinExistence type="inferred from homology"/>
<evidence type="ECO:0000313" key="12">
    <source>
        <dbReference type="Proteomes" id="UP000295718"/>
    </source>
</evidence>
<sequence>MKNNLLSVLILGLLIVNIVLTSIMMFSVTGASKKTTELVTDIASVLRLELGEAGGAGTVPLSQTEVYNISEPMTVTLKSSEDGSTHYCLASVALSLNTKADGYKDYGSSESMATYEPLITSEIIDIIGSYTMDELMTSDTQNEAKQEILRRIQRMFDSKFVYNVSFSDIKFQ</sequence>
<dbReference type="EMBL" id="SLUO01000011">
    <property type="protein sequence ID" value="TCL56584.1"/>
    <property type="molecule type" value="Genomic_DNA"/>
</dbReference>
<keyword evidence="8" id="KW-1133">Transmembrane helix</keyword>
<dbReference type="STRING" id="1469948.GCA_000732725_01565"/>
<keyword evidence="5 10" id="KW-0145">Chemotaxis</keyword>
<dbReference type="AlphaFoldDB" id="A0A4R1QXJ8"/>
<keyword evidence="4 10" id="KW-1003">Cell membrane</keyword>
<dbReference type="PANTHER" id="PTHR35091">
    <property type="entry name" value="FLAGELLAR PROTEIN FLIL"/>
    <property type="match status" value="1"/>
</dbReference>
<name>A0A4R1QXJ8_9FIRM</name>
<evidence type="ECO:0000256" key="3">
    <source>
        <dbReference type="ARBA" id="ARBA00008281"/>
    </source>
</evidence>
<comment type="caution">
    <text evidence="11">The sequence shown here is derived from an EMBL/GenBank/DDBJ whole genome shotgun (WGS) entry which is preliminary data.</text>
</comment>
<keyword evidence="7 10" id="KW-0283">Flagellar rotation</keyword>
<dbReference type="Proteomes" id="UP000295718">
    <property type="component" value="Unassembled WGS sequence"/>
</dbReference>
<evidence type="ECO:0000256" key="1">
    <source>
        <dbReference type="ARBA" id="ARBA00002254"/>
    </source>
</evidence>
<dbReference type="InterPro" id="IPR005503">
    <property type="entry name" value="FliL"/>
</dbReference>
<evidence type="ECO:0000256" key="7">
    <source>
        <dbReference type="ARBA" id="ARBA00022779"/>
    </source>
</evidence>
<dbReference type="GO" id="GO:0006935">
    <property type="term" value="P:chemotaxis"/>
    <property type="evidence" value="ECO:0007669"/>
    <property type="project" value="UniProtKB-KW"/>
</dbReference>
<keyword evidence="12" id="KW-1185">Reference proteome</keyword>
<evidence type="ECO:0000256" key="5">
    <source>
        <dbReference type="ARBA" id="ARBA00022500"/>
    </source>
</evidence>
<reference evidence="11 12" key="1">
    <citation type="submission" date="2019-03" db="EMBL/GenBank/DDBJ databases">
        <title>Genomic Encyclopedia of Type Strains, Phase IV (KMG-IV): sequencing the most valuable type-strain genomes for metagenomic binning, comparative biology and taxonomic classification.</title>
        <authorList>
            <person name="Goeker M."/>
        </authorList>
    </citation>
    <scope>NUCLEOTIDE SEQUENCE [LARGE SCALE GENOMIC DNA]</scope>
    <source>
        <strain evidence="11 12">DSM 100556</strain>
    </source>
</reference>
<organism evidence="11 12">
    <name type="scientific">Kineothrix alysoides</name>
    <dbReference type="NCBI Taxonomy" id="1469948"/>
    <lineage>
        <taxon>Bacteria</taxon>
        <taxon>Bacillati</taxon>
        <taxon>Bacillota</taxon>
        <taxon>Clostridia</taxon>
        <taxon>Lachnospirales</taxon>
        <taxon>Lachnospiraceae</taxon>
        <taxon>Kineothrix</taxon>
    </lineage>
</organism>
<dbReference type="Pfam" id="PF03748">
    <property type="entry name" value="FliL"/>
    <property type="match status" value="1"/>
</dbReference>
<dbReference type="GO" id="GO:0005886">
    <property type="term" value="C:plasma membrane"/>
    <property type="evidence" value="ECO:0007669"/>
    <property type="project" value="UniProtKB-SubCell"/>
</dbReference>
<evidence type="ECO:0000256" key="10">
    <source>
        <dbReference type="RuleBase" id="RU364125"/>
    </source>
</evidence>